<dbReference type="KEGG" id="hap:HAPS_1140"/>
<evidence type="ECO:0000313" key="2">
    <source>
        <dbReference type="Proteomes" id="UP000006743"/>
    </source>
</evidence>
<reference evidence="1 2" key="1">
    <citation type="journal article" date="2009" name="J. Bacteriol.">
        <title>Complete genome sequence of Haemophilus parasuis SH0165.</title>
        <authorList>
            <person name="Yue M."/>
            <person name="Yang F."/>
            <person name="Yang J."/>
            <person name="Bei W."/>
            <person name="Cai X."/>
            <person name="Chen L."/>
            <person name="Dong J."/>
            <person name="Zhou R."/>
            <person name="Jin M."/>
            <person name="Jin Q."/>
            <person name="Chen H."/>
        </authorList>
    </citation>
    <scope>NUCLEOTIDE SEQUENCE [LARGE SCALE GENOMIC DNA]</scope>
    <source>
        <strain evidence="1 2">SH0165</strain>
    </source>
</reference>
<proteinExistence type="predicted"/>
<accession>B8F601</accession>
<protein>
    <submittedName>
        <fullName evidence="1">Uncharacterized protein</fullName>
    </submittedName>
</protein>
<name>B8F601_GLAP5</name>
<organism evidence="1 2">
    <name type="scientific">Glaesserella parasuis serovar 5 (strain SH0165)</name>
    <name type="common">Haemophilus parasuis</name>
    <dbReference type="NCBI Taxonomy" id="557723"/>
    <lineage>
        <taxon>Bacteria</taxon>
        <taxon>Pseudomonadati</taxon>
        <taxon>Pseudomonadota</taxon>
        <taxon>Gammaproteobacteria</taxon>
        <taxon>Pasteurellales</taxon>
        <taxon>Pasteurellaceae</taxon>
        <taxon>Glaesserella</taxon>
    </lineage>
</organism>
<dbReference type="HOGENOM" id="CLU_3310597_0_0_6"/>
<gene>
    <name evidence="1" type="ordered locus">HAPS_1140</name>
</gene>
<dbReference type="Proteomes" id="UP000006743">
    <property type="component" value="Chromosome"/>
</dbReference>
<dbReference type="AlphaFoldDB" id="B8F601"/>
<evidence type="ECO:0000313" key="1">
    <source>
        <dbReference type="EMBL" id="ACL32753.1"/>
    </source>
</evidence>
<keyword evidence="2" id="KW-1185">Reference proteome</keyword>
<dbReference type="STRING" id="557723.HAPS_1140"/>
<sequence length="39" mass="4636">MKNLLLILPLIFSLVGNPLKSKGLREKIYKNLFFYCFFI</sequence>
<dbReference type="EMBL" id="CP001321">
    <property type="protein sequence ID" value="ACL32753.1"/>
    <property type="molecule type" value="Genomic_DNA"/>
</dbReference>